<reference evidence="1" key="1">
    <citation type="submission" date="2022-10" db="EMBL/GenBank/DDBJ databases">
        <title>Human gut microbiome strain richness.</title>
        <authorList>
            <person name="Chen-Liaw A."/>
        </authorList>
    </citation>
    <scope>NUCLEOTIDE SEQUENCE</scope>
    <source>
        <strain evidence="1">F7_m1001271B151109d0_201107</strain>
    </source>
</reference>
<comment type="caution">
    <text evidence="1">The sequence shown here is derived from an EMBL/GenBank/DDBJ whole genome shotgun (WGS) entry which is preliminary data.</text>
</comment>
<dbReference type="EMBL" id="JAQNWR010000006">
    <property type="protein sequence ID" value="MDC2408417.1"/>
    <property type="molecule type" value="Genomic_DNA"/>
</dbReference>
<dbReference type="InterPro" id="IPR006652">
    <property type="entry name" value="Kelch_1"/>
</dbReference>
<dbReference type="Proteomes" id="UP001214017">
    <property type="component" value="Unassembled WGS sequence"/>
</dbReference>
<accession>A0AAE4UHL8</accession>
<dbReference type="SUPFAM" id="SSF117281">
    <property type="entry name" value="Kelch motif"/>
    <property type="match status" value="1"/>
</dbReference>
<evidence type="ECO:0000313" key="1">
    <source>
        <dbReference type="EMBL" id="MDC2408417.1"/>
    </source>
</evidence>
<dbReference type="Pfam" id="PF24681">
    <property type="entry name" value="Kelch_KLHDC2_KLHL20_DRC7"/>
    <property type="match status" value="1"/>
</dbReference>
<protein>
    <submittedName>
        <fullName evidence="1">Kelch repeat-containing protein</fullName>
    </submittedName>
</protein>
<sequence length="352" mass="39178">MNTKMNKLLCMMVVLLSLAACTDDTEYTAGVWYRRSDFDGVARTDAAGFTIGNVGYLCTGYRGSTKDRLKDCWAYDIEANSWTQCTSMPDAAPARNAATGFAVGTKGYIATGYDATKKDYLNDCWQYDPATNSWKEMASIPDGTDGTNIYGKRYYALSFGIGQYGYLGTGYNDNYQKDFWKFDPSVGDKGEWTAMSGFGGQKRMGGMAFVIDDIAYICGGENNGSDVTDFWCFNPATGTWKELRELYDKSDDDYDDDYTSIVRSYACAFVIDGKGYIAAGQTAGGSYRSNYWIYDPLTDLWDGEDLTDFEGSTRSKAVCFSTGKRGIIATGGASTYYYDDTWELKPYEYEEK</sequence>
<dbReference type="GeneID" id="29455490"/>
<dbReference type="PANTHER" id="PTHR45632">
    <property type="entry name" value="LD33804P"/>
    <property type="match status" value="1"/>
</dbReference>
<evidence type="ECO:0000313" key="2">
    <source>
        <dbReference type="Proteomes" id="UP001214017"/>
    </source>
</evidence>
<dbReference type="RefSeq" id="WP_004301004.1">
    <property type="nucleotide sequence ID" value="NZ_BAABYJ010000001.1"/>
</dbReference>
<dbReference type="PROSITE" id="PS51257">
    <property type="entry name" value="PROKAR_LIPOPROTEIN"/>
    <property type="match status" value="1"/>
</dbReference>
<proteinExistence type="predicted"/>
<dbReference type="InterPro" id="IPR015915">
    <property type="entry name" value="Kelch-typ_b-propeller"/>
</dbReference>
<organism evidence="1 2">
    <name type="scientific">Bacteroides ovatus</name>
    <dbReference type="NCBI Taxonomy" id="28116"/>
    <lineage>
        <taxon>Bacteria</taxon>
        <taxon>Pseudomonadati</taxon>
        <taxon>Bacteroidota</taxon>
        <taxon>Bacteroidia</taxon>
        <taxon>Bacteroidales</taxon>
        <taxon>Bacteroidaceae</taxon>
        <taxon>Bacteroides</taxon>
    </lineage>
</organism>
<dbReference type="SMART" id="SM00612">
    <property type="entry name" value="Kelch"/>
    <property type="match status" value="3"/>
</dbReference>
<dbReference type="Pfam" id="PF01344">
    <property type="entry name" value="Kelch_1"/>
    <property type="match status" value="1"/>
</dbReference>
<dbReference type="Gene3D" id="2.120.10.80">
    <property type="entry name" value="Kelch-type beta propeller"/>
    <property type="match status" value="2"/>
</dbReference>
<gene>
    <name evidence="1" type="ORF">PO240_11085</name>
</gene>
<name>A0AAE4UHL8_BACOV</name>
<dbReference type="AlphaFoldDB" id="A0AAE4UHL8"/>